<keyword evidence="2" id="KW-0645">Protease</keyword>
<keyword evidence="3" id="KW-0378">Hydrolase</keyword>
<feature type="region of interest" description="Disordered" evidence="4">
    <location>
        <begin position="268"/>
        <end position="370"/>
    </location>
</feature>
<evidence type="ECO:0000313" key="7">
    <source>
        <dbReference type="Proteomes" id="UP001597326"/>
    </source>
</evidence>
<accession>A0ABW4RW32</accession>
<dbReference type="PROSITE" id="PS00135">
    <property type="entry name" value="TRYPSIN_SER"/>
    <property type="match status" value="1"/>
</dbReference>
<proteinExistence type="inferred from homology"/>
<reference evidence="7" key="1">
    <citation type="journal article" date="2019" name="Int. J. Syst. Evol. Microbiol.">
        <title>The Global Catalogue of Microorganisms (GCM) 10K type strain sequencing project: providing services to taxonomists for standard genome sequencing and annotation.</title>
        <authorList>
            <consortium name="The Broad Institute Genomics Platform"/>
            <consortium name="The Broad Institute Genome Sequencing Center for Infectious Disease"/>
            <person name="Wu L."/>
            <person name="Ma J."/>
        </authorList>
    </citation>
    <scope>NUCLEOTIDE SEQUENCE [LARGE SCALE GENOMIC DNA]</scope>
    <source>
        <strain evidence="7">CAIM 431</strain>
    </source>
</reference>
<keyword evidence="7" id="KW-1185">Reference proteome</keyword>
<dbReference type="SUPFAM" id="SSF50494">
    <property type="entry name" value="Trypsin-like serine proteases"/>
    <property type="match status" value="1"/>
</dbReference>
<dbReference type="SMART" id="SM00228">
    <property type="entry name" value="PDZ"/>
    <property type="match status" value="1"/>
</dbReference>
<feature type="compositionally biased region" description="Polar residues" evidence="4">
    <location>
        <begin position="75"/>
        <end position="103"/>
    </location>
</feature>
<dbReference type="EMBL" id="JBHUFZ010000011">
    <property type="protein sequence ID" value="MFD1889623.1"/>
    <property type="molecule type" value="Genomic_DNA"/>
</dbReference>
<dbReference type="InterPro" id="IPR001940">
    <property type="entry name" value="Peptidase_S1C"/>
</dbReference>
<dbReference type="RefSeq" id="WP_343872669.1">
    <property type="nucleotide sequence ID" value="NZ_BAAAIX010000009.1"/>
</dbReference>
<evidence type="ECO:0000256" key="3">
    <source>
        <dbReference type="ARBA" id="ARBA00022801"/>
    </source>
</evidence>
<feature type="compositionally biased region" description="Gly residues" evidence="4">
    <location>
        <begin position="345"/>
        <end position="358"/>
    </location>
</feature>
<dbReference type="Proteomes" id="UP001597326">
    <property type="component" value="Unassembled WGS sequence"/>
</dbReference>
<sequence length="674" mass="67842">MSQQHDPHRPAPQQPDQDWFWARPETDGPTHDEPTGVLPGEESTQVLSDPSTRPGGEPTQVLPQAAWPEGEETTRQFATIEQTQQIPTVEQTQQIPTVEQTRQFPELGLQPGVPQPGAQHLGMQQNSLSGGQAGQGSQDWSAPEAPPGAPVAYAAPIQPGPASGEPGTPTQPGPASGEPGTPTQPGPASGEPGTPTQPGPASGEPGTPVAAGQGGGAVPPGWQPPSGQPWGAPQPQPRQDKPRGRGLLALVAVGAVASLALTQAPGLLQNSSGQAQPGASQSQDPNQLDPRHPAGEQSDQTQTSPTDGSGSSEGPTTSDEQGSDQQQGAEGMPAEQNPFDPWGQGQSGQGQSGQGQSGTGTTQSSQQTTATAEQSVGVVLISTASSSAQGAGSGMVLSSDGYVLTNYHVVQSSTRVRVEVASTRKTYTATVVGHDAGHDVALLKLQDASGLQTVRLDDDGDPAVGDTVTAVGNSEGQGYLSAAEGKVTDLEASITVSSETASNGSESLTDVLKTTAGALPGDSGGPMLDDEGEVVGITTAGEQASTGPRSQAVTVASYAVPIERALTIVEQIKAGDESGSVRIGPNAYLGVSVLSGQGRGLVVSSVVPDGPAAAAGITRGSTITGLDGTTITSQAALAGELAAKEPGESVEISWVDASGQSRSGTVRLGSSPVN</sequence>
<dbReference type="InterPro" id="IPR001478">
    <property type="entry name" value="PDZ"/>
</dbReference>
<dbReference type="Pfam" id="PF13365">
    <property type="entry name" value="Trypsin_2"/>
    <property type="match status" value="1"/>
</dbReference>
<feature type="region of interest" description="Disordered" evidence="4">
    <location>
        <begin position="1"/>
        <end position="246"/>
    </location>
</feature>
<organism evidence="6 7">
    <name type="scientific">Luteococcus peritonei</name>
    <dbReference type="NCBI Taxonomy" id="88874"/>
    <lineage>
        <taxon>Bacteria</taxon>
        <taxon>Bacillati</taxon>
        <taxon>Actinomycetota</taxon>
        <taxon>Actinomycetes</taxon>
        <taxon>Propionibacteriales</taxon>
        <taxon>Propionibacteriaceae</taxon>
        <taxon>Luteococcus</taxon>
    </lineage>
</organism>
<name>A0ABW4RW32_9ACTN</name>
<evidence type="ECO:0000259" key="5">
    <source>
        <dbReference type="PROSITE" id="PS50106"/>
    </source>
</evidence>
<feature type="compositionally biased region" description="Basic and acidic residues" evidence="4">
    <location>
        <begin position="24"/>
        <end position="34"/>
    </location>
</feature>
<gene>
    <name evidence="6" type="ORF">ACFSCS_05385</name>
</gene>
<dbReference type="InterPro" id="IPR033116">
    <property type="entry name" value="TRYPSIN_SER"/>
</dbReference>
<protein>
    <submittedName>
        <fullName evidence="6">Trypsin-like peptidase domain-containing protein</fullName>
    </submittedName>
</protein>
<feature type="compositionally biased region" description="Polar residues" evidence="4">
    <location>
        <begin position="42"/>
        <end position="51"/>
    </location>
</feature>
<dbReference type="InterPro" id="IPR009003">
    <property type="entry name" value="Peptidase_S1_PA"/>
</dbReference>
<evidence type="ECO:0000313" key="6">
    <source>
        <dbReference type="EMBL" id="MFD1889623.1"/>
    </source>
</evidence>
<evidence type="ECO:0000256" key="2">
    <source>
        <dbReference type="ARBA" id="ARBA00022670"/>
    </source>
</evidence>
<evidence type="ECO:0000256" key="1">
    <source>
        <dbReference type="ARBA" id="ARBA00010541"/>
    </source>
</evidence>
<feature type="compositionally biased region" description="Pro residues" evidence="4">
    <location>
        <begin position="221"/>
        <end position="236"/>
    </location>
</feature>
<feature type="compositionally biased region" description="Low complexity" evidence="4">
    <location>
        <begin position="271"/>
        <end position="283"/>
    </location>
</feature>
<dbReference type="Gene3D" id="2.40.10.10">
    <property type="entry name" value="Trypsin-like serine proteases"/>
    <property type="match status" value="2"/>
</dbReference>
<evidence type="ECO:0000256" key="4">
    <source>
        <dbReference type="SAM" id="MobiDB-lite"/>
    </source>
</evidence>
<feature type="compositionally biased region" description="Low complexity" evidence="4">
    <location>
        <begin position="359"/>
        <end position="369"/>
    </location>
</feature>
<comment type="caution">
    <text evidence="6">The sequence shown here is derived from an EMBL/GenBank/DDBJ whole genome shotgun (WGS) entry which is preliminary data.</text>
</comment>
<dbReference type="PRINTS" id="PR00834">
    <property type="entry name" value="PROTEASES2C"/>
</dbReference>
<dbReference type="Pfam" id="PF13180">
    <property type="entry name" value="PDZ_2"/>
    <property type="match status" value="1"/>
</dbReference>
<dbReference type="PANTHER" id="PTHR43343:SF3">
    <property type="entry name" value="PROTEASE DO-LIKE 8, CHLOROPLASTIC"/>
    <property type="match status" value="1"/>
</dbReference>
<feature type="compositionally biased region" description="Low complexity" evidence="4">
    <location>
        <begin position="124"/>
        <end position="143"/>
    </location>
</feature>
<dbReference type="Gene3D" id="2.30.42.10">
    <property type="match status" value="1"/>
</dbReference>
<dbReference type="PROSITE" id="PS50106">
    <property type="entry name" value="PDZ"/>
    <property type="match status" value="1"/>
</dbReference>
<comment type="similarity">
    <text evidence="1">Belongs to the peptidase S1C family.</text>
</comment>
<dbReference type="InterPro" id="IPR051201">
    <property type="entry name" value="Chloro_Bact_Ser_Proteases"/>
</dbReference>
<feature type="domain" description="PDZ" evidence="5">
    <location>
        <begin position="584"/>
        <end position="633"/>
    </location>
</feature>
<dbReference type="InterPro" id="IPR036034">
    <property type="entry name" value="PDZ_sf"/>
</dbReference>
<dbReference type="SUPFAM" id="SSF50156">
    <property type="entry name" value="PDZ domain-like"/>
    <property type="match status" value="1"/>
</dbReference>
<feature type="compositionally biased region" description="Polar residues" evidence="4">
    <location>
        <begin position="297"/>
        <end position="328"/>
    </location>
</feature>
<dbReference type="InterPro" id="IPR043504">
    <property type="entry name" value="Peptidase_S1_PA_chymotrypsin"/>
</dbReference>
<dbReference type="PANTHER" id="PTHR43343">
    <property type="entry name" value="PEPTIDASE S12"/>
    <property type="match status" value="1"/>
</dbReference>